<dbReference type="EMBL" id="JBDIMF010000008">
    <property type="protein sequence ID" value="MEN2787909.1"/>
    <property type="molecule type" value="Genomic_DNA"/>
</dbReference>
<reference evidence="1 2" key="1">
    <citation type="submission" date="2024-05" db="EMBL/GenBank/DDBJ databases">
        <authorList>
            <person name="Liu Q."/>
            <person name="Xin Y.-H."/>
        </authorList>
    </citation>
    <scope>NUCLEOTIDE SEQUENCE [LARGE SCALE GENOMIC DNA]</scope>
    <source>
        <strain evidence="1 2">CGMCC 1.15349</strain>
    </source>
</reference>
<dbReference type="InterPro" id="IPR017495">
    <property type="entry name" value="PuhC"/>
</dbReference>
<evidence type="ECO:0000313" key="2">
    <source>
        <dbReference type="Proteomes" id="UP001404104"/>
    </source>
</evidence>
<dbReference type="Proteomes" id="UP001404104">
    <property type="component" value="Unassembled WGS sequence"/>
</dbReference>
<proteinExistence type="predicted"/>
<dbReference type="RefSeq" id="WP_345866153.1">
    <property type="nucleotide sequence ID" value="NZ_JBDIMF010000008.1"/>
</dbReference>
<name>A0ABU9XWK1_9SPHN</name>
<accession>A0ABU9XWK1</accession>
<evidence type="ECO:0000313" key="1">
    <source>
        <dbReference type="EMBL" id="MEN2787909.1"/>
    </source>
</evidence>
<comment type="caution">
    <text evidence="1">The sequence shown here is derived from an EMBL/GenBank/DDBJ whole genome shotgun (WGS) entry which is preliminary data.</text>
</comment>
<dbReference type="NCBIfam" id="TIGR03054">
    <property type="entry name" value="photo_alph_chp1"/>
    <property type="match status" value="1"/>
</dbReference>
<organism evidence="1 2">
    <name type="scientific">Sphingomonas qilianensis</name>
    <dbReference type="NCBI Taxonomy" id="1736690"/>
    <lineage>
        <taxon>Bacteria</taxon>
        <taxon>Pseudomonadati</taxon>
        <taxon>Pseudomonadota</taxon>
        <taxon>Alphaproteobacteria</taxon>
        <taxon>Sphingomonadales</taxon>
        <taxon>Sphingomonadaceae</taxon>
        <taxon>Sphingomonas</taxon>
    </lineage>
</organism>
<sequence length="159" mass="16744">MSQTLTSSMLPRSTLIAAGVLVLFTLAATGIVRLAHIAPAASPVLLREQAHIMPVKTRTLRFTDRADGAVVIADVRGGTAAVIAPGEKTGFIRGVMRGLARERRAHGIGDRPPFTLTLWRNGELSLTDTATGRAIELTAFGSTNRATFAALLDAKGPTT</sequence>
<keyword evidence="2" id="KW-1185">Reference proteome</keyword>
<protein>
    <submittedName>
        <fullName evidence="1">Photosynthetic complex assembly protein PuhC</fullName>
    </submittedName>
</protein>
<gene>
    <name evidence="1" type="primary">puhC</name>
    <name evidence="1" type="ORF">ABC969_15960</name>
</gene>